<dbReference type="AlphaFoldDB" id="A0A0E9UZG9"/>
<name>A0A0E9UZG9_ANGAN</name>
<evidence type="ECO:0000313" key="1">
    <source>
        <dbReference type="EMBL" id="JAH71244.1"/>
    </source>
</evidence>
<accession>A0A0E9UZG9</accession>
<dbReference type="EMBL" id="GBXM01034234">
    <property type="protein sequence ID" value="JAH74343.1"/>
    <property type="molecule type" value="Transcribed_RNA"/>
</dbReference>
<dbReference type="EMBL" id="GBXM01037333">
    <property type="protein sequence ID" value="JAH71244.1"/>
    <property type="molecule type" value="Transcribed_RNA"/>
</dbReference>
<protein>
    <submittedName>
        <fullName evidence="1">Uncharacterized protein</fullName>
    </submittedName>
</protein>
<reference evidence="1" key="1">
    <citation type="submission" date="2014-11" db="EMBL/GenBank/DDBJ databases">
        <authorList>
            <person name="Amaro Gonzalez C."/>
        </authorList>
    </citation>
    <scope>NUCLEOTIDE SEQUENCE</scope>
</reference>
<proteinExistence type="predicted"/>
<reference evidence="1" key="2">
    <citation type="journal article" date="2015" name="Fish Shellfish Immunol.">
        <title>Early steps in the European eel (Anguilla anguilla)-Vibrio vulnificus interaction in the gills: Role of the RtxA13 toxin.</title>
        <authorList>
            <person name="Callol A."/>
            <person name="Pajuelo D."/>
            <person name="Ebbesson L."/>
            <person name="Teles M."/>
            <person name="MacKenzie S."/>
            <person name="Amaro C."/>
        </authorList>
    </citation>
    <scope>NUCLEOTIDE SEQUENCE</scope>
</reference>
<sequence>MSPKYSHTASISKQAPACWFNWSRLPLVNS</sequence>
<organism evidence="1">
    <name type="scientific">Anguilla anguilla</name>
    <name type="common">European freshwater eel</name>
    <name type="synonym">Muraena anguilla</name>
    <dbReference type="NCBI Taxonomy" id="7936"/>
    <lineage>
        <taxon>Eukaryota</taxon>
        <taxon>Metazoa</taxon>
        <taxon>Chordata</taxon>
        <taxon>Craniata</taxon>
        <taxon>Vertebrata</taxon>
        <taxon>Euteleostomi</taxon>
        <taxon>Actinopterygii</taxon>
        <taxon>Neopterygii</taxon>
        <taxon>Teleostei</taxon>
        <taxon>Anguilliformes</taxon>
        <taxon>Anguillidae</taxon>
        <taxon>Anguilla</taxon>
    </lineage>
</organism>